<evidence type="ECO:0000256" key="1">
    <source>
        <dbReference type="SAM" id="Phobius"/>
    </source>
</evidence>
<proteinExistence type="predicted"/>
<dbReference type="Proteomes" id="UP000268321">
    <property type="component" value="Unassembled WGS sequence"/>
</dbReference>
<organism evidence="2 3">
    <name type="scientific">Metschnikowia bicuspidata</name>
    <dbReference type="NCBI Taxonomy" id="27322"/>
    <lineage>
        <taxon>Eukaryota</taxon>
        <taxon>Fungi</taxon>
        <taxon>Dikarya</taxon>
        <taxon>Ascomycota</taxon>
        <taxon>Saccharomycotina</taxon>
        <taxon>Pichiomycetes</taxon>
        <taxon>Metschnikowiaceae</taxon>
        <taxon>Metschnikowia</taxon>
    </lineage>
</organism>
<keyword evidence="1" id="KW-0812">Transmembrane</keyword>
<dbReference type="EMBL" id="ML004436">
    <property type="protein sequence ID" value="RKP31895.1"/>
    <property type="molecule type" value="Genomic_DNA"/>
</dbReference>
<evidence type="ECO:0000313" key="2">
    <source>
        <dbReference type="EMBL" id="RKP31895.1"/>
    </source>
</evidence>
<feature type="transmembrane region" description="Helical" evidence="1">
    <location>
        <begin position="200"/>
        <end position="223"/>
    </location>
</feature>
<reference evidence="3" key="1">
    <citation type="journal article" date="2018" name="Nat. Microbiol.">
        <title>Leveraging single-cell genomics to expand the fungal tree of life.</title>
        <authorList>
            <person name="Ahrendt S.R."/>
            <person name="Quandt C.A."/>
            <person name="Ciobanu D."/>
            <person name="Clum A."/>
            <person name="Salamov A."/>
            <person name="Andreopoulos B."/>
            <person name="Cheng J.F."/>
            <person name="Woyke T."/>
            <person name="Pelin A."/>
            <person name="Henrissat B."/>
            <person name="Reynolds N.K."/>
            <person name="Benny G.L."/>
            <person name="Smith M.E."/>
            <person name="James T.Y."/>
            <person name="Grigoriev I.V."/>
        </authorList>
    </citation>
    <scope>NUCLEOTIDE SEQUENCE [LARGE SCALE GENOMIC DNA]</scope>
    <source>
        <strain evidence="3">Baker2002</strain>
    </source>
</reference>
<name>A0A4P9ZG23_9ASCO</name>
<feature type="transmembrane region" description="Helical" evidence="1">
    <location>
        <begin position="135"/>
        <end position="154"/>
    </location>
</feature>
<dbReference type="AlphaFoldDB" id="A0A4P9ZG23"/>
<sequence>MSMPGSFPTAAWPSPPRGTALNADCTLLEPEFVAKQAFCSKVAAQKSLLVTLSSTTTFLVGYQFLRYTHGACLPPTLAHLLIQALLQPWRAYTASELELYEEHLDVQEQYFVLQMLPFNRTAAARTLLKKTCLLIYWKFVAVVAYHVFFVVFWLRAVALDGRLKNLEHGSWFGVSFIGECISIDVLRHDLLVVQLWKLELVPVLLLDLAILVLQLTMYQCIFVQSTLSPRGMRLNEPNAFILRGTPSVPLEKPLEPPAIRVRLYESLQKDAYALVASPEGAGRSNG</sequence>
<accession>A0A4P9ZG23</accession>
<evidence type="ECO:0008006" key="4">
    <source>
        <dbReference type="Google" id="ProtNLM"/>
    </source>
</evidence>
<keyword evidence="3" id="KW-1185">Reference proteome</keyword>
<evidence type="ECO:0000313" key="3">
    <source>
        <dbReference type="Proteomes" id="UP000268321"/>
    </source>
</evidence>
<keyword evidence="1" id="KW-1133">Transmembrane helix</keyword>
<keyword evidence="1" id="KW-0472">Membrane</keyword>
<gene>
    <name evidence="2" type="ORF">METBISCDRAFT_26198</name>
</gene>
<dbReference type="OrthoDB" id="4083114at2759"/>
<protein>
    <recommendedName>
        <fullName evidence="4">DUF1746 domain-containing protein</fullName>
    </recommendedName>
</protein>